<evidence type="ECO:0000313" key="1">
    <source>
        <dbReference type="EMBL" id="XCC93666.1"/>
    </source>
</evidence>
<organism evidence="1">
    <name type="scientific">Alloyangia sp. H15</name>
    <dbReference type="NCBI Taxonomy" id="3029062"/>
    <lineage>
        <taxon>Bacteria</taxon>
        <taxon>Pseudomonadati</taxon>
        <taxon>Pseudomonadota</taxon>
        <taxon>Alphaproteobacteria</taxon>
        <taxon>Rhodobacterales</taxon>
        <taxon>Roseobacteraceae</taxon>
        <taxon>Alloyangia</taxon>
    </lineage>
</organism>
<protein>
    <submittedName>
        <fullName evidence="1">Uncharacterized protein</fullName>
    </submittedName>
</protein>
<sequence length="140" mass="16164">MATLAELAHAEAILEECVAKAERDPAKDHNKYTSEIDGLKWQVTQIRRSLQADGLLERSPKEALHHALDTAFPRARSREVFSYDGRQYRKEAFAAHSSRSRKTVYAWDHRWVDVAEEAKLEAERRARSASRPPIFTFRTK</sequence>
<name>A0AAU8AGM3_9RHOB</name>
<gene>
    <name evidence="1" type="ORF">PVT71_00225</name>
</gene>
<dbReference type="RefSeq" id="WP_353472487.1">
    <property type="nucleotide sequence ID" value="NZ_CP123384.1"/>
</dbReference>
<dbReference type="AlphaFoldDB" id="A0AAU8AGM3"/>
<proteinExistence type="predicted"/>
<dbReference type="EMBL" id="CP123384">
    <property type="protein sequence ID" value="XCC93666.1"/>
    <property type="molecule type" value="Genomic_DNA"/>
</dbReference>
<accession>A0AAU8AGM3</accession>
<reference evidence="1" key="1">
    <citation type="submission" date="2023-02" db="EMBL/GenBank/DDBJ databases">
        <title>Description and genomic characterization of Salipiger bruguierae sp. nov., isolated from the sediment of mangrove plant Bruguiera sexangula.</title>
        <authorList>
            <person name="Long M."/>
        </authorList>
    </citation>
    <scope>NUCLEOTIDE SEQUENCE</scope>
    <source>
        <strain evidence="1">H15</strain>
    </source>
</reference>